<keyword evidence="1" id="KW-0812">Transmembrane</keyword>
<feature type="transmembrane region" description="Helical" evidence="1">
    <location>
        <begin position="247"/>
        <end position="268"/>
    </location>
</feature>
<gene>
    <name evidence="2" type="ORF">SAMN04489867_2771</name>
</gene>
<feature type="transmembrane region" description="Helical" evidence="1">
    <location>
        <begin position="174"/>
        <end position="201"/>
    </location>
</feature>
<proteinExistence type="predicted"/>
<keyword evidence="1" id="KW-0472">Membrane</keyword>
<evidence type="ECO:0000313" key="3">
    <source>
        <dbReference type="Proteomes" id="UP000199077"/>
    </source>
</evidence>
<dbReference type="PANTHER" id="PTHR20992">
    <property type="entry name" value="AT15442P-RELATED"/>
    <property type="match status" value="1"/>
</dbReference>
<protein>
    <submittedName>
        <fullName evidence="2">Uncharacterized hydrophobic domain-containing protein</fullName>
    </submittedName>
</protein>
<sequence length="319" mass="33761">MLQLRITTPTDLTEQVLAVFAGDPAVSQLAVLEGASRLPAGDIVQVDVAREAANELIDRLGALDLPQRGTIHVEPVTTWVSKAGYDAERHTPGASADAVVWADVTQRAYEESELNWTYLAFMTLATLLAAIAIVVDSQVLVIGAMVLGPEFIAIAALGLALVRRRWTLFRLAARTLLVGFAVAISATTLAALAGRGLGWITVDDVTGPRPGTDFIYSPDKWSFIVALIAAAAGVLSLTSAKVGGLSGVFISVTTVPAAGNVALGIAFGASQEIWGSAIQLVLNITGMILAGWATLALQHVVWNRKAHHRRRLLSRHPSH</sequence>
<accession>A0A1H0TE92</accession>
<evidence type="ECO:0000256" key="1">
    <source>
        <dbReference type="SAM" id="Phobius"/>
    </source>
</evidence>
<feature type="transmembrane region" description="Helical" evidence="1">
    <location>
        <begin position="116"/>
        <end position="135"/>
    </location>
</feature>
<keyword evidence="3" id="KW-1185">Reference proteome</keyword>
<keyword evidence="1" id="KW-1133">Transmembrane helix</keyword>
<dbReference type="AlphaFoldDB" id="A0A1H0TE92"/>
<dbReference type="InterPro" id="IPR005240">
    <property type="entry name" value="DUF389"/>
</dbReference>
<dbReference type="OrthoDB" id="8061853at2"/>
<organism evidence="2 3">
    <name type="scientific">Pedococcus dokdonensis</name>
    <dbReference type="NCBI Taxonomy" id="443156"/>
    <lineage>
        <taxon>Bacteria</taxon>
        <taxon>Bacillati</taxon>
        <taxon>Actinomycetota</taxon>
        <taxon>Actinomycetes</taxon>
        <taxon>Micrococcales</taxon>
        <taxon>Intrasporangiaceae</taxon>
        <taxon>Pedococcus</taxon>
    </lineage>
</organism>
<dbReference type="Proteomes" id="UP000199077">
    <property type="component" value="Chromosome I"/>
</dbReference>
<feature type="transmembrane region" description="Helical" evidence="1">
    <location>
        <begin position="280"/>
        <end position="302"/>
    </location>
</feature>
<feature type="transmembrane region" description="Helical" evidence="1">
    <location>
        <begin position="221"/>
        <end position="240"/>
    </location>
</feature>
<name>A0A1H0TE92_9MICO</name>
<reference evidence="3" key="1">
    <citation type="submission" date="2016-10" db="EMBL/GenBank/DDBJ databases">
        <authorList>
            <person name="Varghese N."/>
            <person name="Submissions S."/>
        </authorList>
    </citation>
    <scope>NUCLEOTIDE SEQUENCE [LARGE SCALE GENOMIC DNA]</scope>
    <source>
        <strain evidence="3">DSM 22329</strain>
    </source>
</reference>
<feature type="transmembrane region" description="Helical" evidence="1">
    <location>
        <begin position="141"/>
        <end position="162"/>
    </location>
</feature>
<dbReference type="EMBL" id="LT629711">
    <property type="protein sequence ID" value="SDP52329.1"/>
    <property type="molecule type" value="Genomic_DNA"/>
</dbReference>
<dbReference type="STRING" id="443156.SAMN04489867_2771"/>
<dbReference type="RefSeq" id="WP_091786587.1">
    <property type="nucleotide sequence ID" value="NZ_LT629711.1"/>
</dbReference>
<dbReference type="Pfam" id="PF04087">
    <property type="entry name" value="DUF389"/>
    <property type="match status" value="1"/>
</dbReference>
<evidence type="ECO:0000313" key="2">
    <source>
        <dbReference type="EMBL" id="SDP52329.1"/>
    </source>
</evidence>
<dbReference type="PANTHER" id="PTHR20992:SF9">
    <property type="entry name" value="AT15442P-RELATED"/>
    <property type="match status" value="1"/>
</dbReference>